<evidence type="ECO:0000313" key="3">
    <source>
        <dbReference type="EMBL" id="MVN20779.1"/>
    </source>
</evidence>
<dbReference type="EMBL" id="WPIK01000003">
    <property type="protein sequence ID" value="MVN20779.1"/>
    <property type="molecule type" value="Genomic_DNA"/>
</dbReference>
<dbReference type="InterPro" id="IPR043502">
    <property type="entry name" value="DNA/RNA_pol_sf"/>
</dbReference>
<dbReference type="Pfam" id="PF00817">
    <property type="entry name" value="IMS"/>
    <property type="match status" value="1"/>
</dbReference>
<dbReference type="GO" id="GO:0042276">
    <property type="term" value="P:error-prone translesion synthesis"/>
    <property type="evidence" value="ECO:0007669"/>
    <property type="project" value="TreeGrafter"/>
</dbReference>
<dbReference type="Pfam" id="PF11799">
    <property type="entry name" value="IMS_C"/>
    <property type="match status" value="1"/>
</dbReference>
<name>A0A7K1STX3_9SPHI</name>
<organism evidence="3 4">
    <name type="scientific">Mucilaginibacter arboris</name>
    <dbReference type="NCBI Taxonomy" id="2682090"/>
    <lineage>
        <taxon>Bacteria</taxon>
        <taxon>Pseudomonadati</taxon>
        <taxon>Bacteroidota</taxon>
        <taxon>Sphingobacteriia</taxon>
        <taxon>Sphingobacteriales</taxon>
        <taxon>Sphingobacteriaceae</taxon>
        <taxon>Mucilaginibacter</taxon>
    </lineage>
</organism>
<dbReference type="Gene3D" id="3.30.70.270">
    <property type="match status" value="1"/>
</dbReference>
<feature type="domain" description="UmuC" evidence="2">
    <location>
        <begin position="14"/>
        <end position="197"/>
    </location>
</feature>
<dbReference type="GO" id="GO:0009432">
    <property type="term" value="P:SOS response"/>
    <property type="evidence" value="ECO:0007669"/>
    <property type="project" value="TreeGrafter"/>
</dbReference>
<dbReference type="GO" id="GO:0003887">
    <property type="term" value="F:DNA-directed DNA polymerase activity"/>
    <property type="evidence" value="ECO:0007669"/>
    <property type="project" value="TreeGrafter"/>
</dbReference>
<dbReference type="InterPro" id="IPR050116">
    <property type="entry name" value="DNA_polymerase-Y"/>
</dbReference>
<dbReference type="GO" id="GO:0006281">
    <property type="term" value="P:DNA repair"/>
    <property type="evidence" value="ECO:0007669"/>
    <property type="project" value="InterPro"/>
</dbReference>
<dbReference type="GO" id="GO:0005829">
    <property type="term" value="C:cytosol"/>
    <property type="evidence" value="ECO:0007669"/>
    <property type="project" value="TreeGrafter"/>
</dbReference>
<dbReference type="PROSITE" id="PS50173">
    <property type="entry name" value="UMUC"/>
    <property type="match status" value="1"/>
</dbReference>
<dbReference type="AlphaFoldDB" id="A0A7K1STX3"/>
<protein>
    <submittedName>
        <fullName evidence="3">DNA polymerase IV</fullName>
    </submittedName>
</protein>
<dbReference type="Gene3D" id="1.10.150.20">
    <property type="entry name" value="5' to 3' exonuclease, C-terminal subdomain"/>
    <property type="match status" value="1"/>
</dbReference>
<proteinExistence type="inferred from homology"/>
<dbReference type="GO" id="GO:0003684">
    <property type="term" value="F:damaged DNA binding"/>
    <property type="evidence" value="ECO:0007669"/>
    <property type="project" value="InterPro"/>
</dbReference>
<keyword evidence="4" id="KW-1185">Reference proteome</keyword>
<dbReference type="InterPro" id="IPR017961">
    <property type="entry name" value="DNA_pol_Y-fam_little_finger"/>
</dbReference>
<sequence>MNQNSIKVQTEPRVLFVDMNSFFARCEQQDNYWLRGRPVAVCVYTGQYGFAIALSVEAKRMGVKTGMRLNEAMKLCPELIPLESNPPRYRQYHTKIINILKRYCPEVIPKSIDEAIVNLTNYKMVYPDAVFIAKKIKEDIKREVGDWLTCSIGIAPNAFLAKLGSDMGGFDGLQIITTQNIDDKLASLKLSDLPGIGKNMAYRLERAGITTPLQMRYTAPERLKAVFKSIEGVYWHYKLNFIETGMSVTDYKGMQAMRQISADKRSNPEYIEQLFLTLCTTLEKRMVHHHFYCKNIGFTVKYTDDSRWDDGFSISIPIQDAISLMRMIKKRIMQFEEKTQAAPVFNDKISGLRIMVTDFVNTGKMMYSLFEDVNRGETARKTMYAIQQKFGADKLKRAVEVTDGKVVADVIGFGCVKDLTELDYLMPGEN</sequence>
<dbReference type="PANTHER" id="PTHR11076">
    <property type="entry name" value="DNA REPAIR POLYMERASE UMUC / TRANSFERASE FAMILY MEMBER"/>
    <property type="match status" value="1"/>
</dbReference>
<comment type="caution">
    <text evidence="3">The sequence shown here is derived from an EMBL/GenBank/DDBJ whole genome shotgun (WGS) entry which is preliminary data.</text>
</comment>
<dbReference type="RefSeq" id="WP_317163386.1">
    <property type="nucleotide sequence ID" value="NZ_WPIK01000003.1"/>
</dbReference>
<dbReference type="InterPro" id="IPR043128">
    <property type="entry name" value="Rev_trsase/Diguanyl_cyclase"/>
</dbReference>
<dbReference type="Proteomes" id="UP000462014">
    <property type="component" value="Unassembled WGS sequence"/>
</dbReference>
<gene>
    <name evidence="3" type="ORF">GO621_04435</name>
</gene>
<accession>A0A7K1STX3</accession>
<dbReference type="PANTHER" id="PTHR11076:SF34">
    <property type="entry name" value="PROTEIN UMUC"/>
    <property type="match status" value="1"/>
</dbReference>
<reference evidence="3 4" key="1">
    <citation type="submission" date="2019-12" db="EMBL/GenBank/DDBJ databases">
        <title>Mucilaginibacter sp. HMF7410 genome sequencing and assembly.</title>
        <authorList>
            <person name="Kang H."/>
            <person name="Cha I."/>
            <person name="Kim H."/>
            <person name="Joh K."/>
        </authorList>
    </citation>
    <scope>NUCLEOTIDE SEQUENCE [LARGE SCALE GENOMIC DNA]</scope>
    <source>
        <strain evidence="3 4">HMF7410</strain>
    </source>
</reference>
<dbReference type="Gene3D" id="3.40.1170.60">
    <property type="match status" value="1"/>
</dbReference>
<dbReference type="SUPFAM" id="SSF56672">
    <property type="entry name" value="DNA/RNA polymerases"/>
    <property type="match status" value="1"/>
</dbReference>
<evidence type="ECO:0000256" key="1">
    <source>
        <dbReference type="ARBA" id="ARBA00010945"/>
    </source>
</evidence>
<evidence type="ECO:0000313" key="4">
    <source>
        <dbReference type="Proteomes" id="UP000462014"/>
    </source>
</evidence>
<comment type="similarity">
    <text evidence="1">Belongs to the DNA polymerase type-Y family.</text>
</comment>
<evidence type="ECO:0000259" key="2">
    <source>
        <dbReference type="PROSITE" id="PS50173"/>
    </source>
</evidence>
<dbReference type="InterPro" id="IPR001126">
    <property type="entry name" value="UmuC"/>
</dbReference>